<keyword evidence="6 7" id="KW-0472">Membrane</keyword>
<name>A0A8B2NYP0_9HYPH</name>
<keyword evidence="3" id="KW-1003">Cell membrane</keyword>
<dbReference type="PIRSF" id="PIRSF019239">
    <property type="entry name" value="MrpE"/>
    <property type="match status" value="1"/>
</dbReference>
<dbReference type="EMBL" id="QHHQ01000003">
    <property type="protein sequence ID" value="RAI00918.1"/>
    <property type="molecule type" value="Genomic_DNA"/>
</dbReference>
<dbReference type="GO" id="GO:0008324">
    <property type="term" value="F:monoatomic cation transmembrane transporter activity"/>
    <property type="evidence" value="ECO:0007669"/>
    <property type="project" value="InterPro"/>
</dbReference>
<evidence type="ECO:0000313" key="9">
    <source>
        <dbReference type="Proteomes" id="UP000249590"/>
    </source>
</evidence>
<evidence type="ECO:0000256" key="3">
    <source>
        <dbReference type="ARBA" id="ARBA00022475"/>
    </source>
</evidence>
<evidence type="ECO:0000256" key="2">
    <source>
        <dbReference type="ARBA" id="ARBA00006228"/>
    </source>
</evidence>
<organism evidence="8 9">
    <name type="scientific">Acuticoccus sediminis</name>
    <dbReference type="NCBI Taxonomy" id="2184697"/>
    <lineage>
        <taxon>Bacteria</taxon>
        <taxon>Pseudomonadati</taxon>
        <taxon>Pseudomonadota</taxon>
        <taxon>Alphaproteobacteria</taxon>
        <taxon>Hyphomicrobiales</taxon>
        <taxon>Amorphaceae</taxon>
        <taxon>Acuticoccus</taxon>
    </lineage>
</organism>
<dbReference type="Proteomes" id="UP000249590">
    <property type="component" value="Unassembled WGS sequence"/>
</dbReference>
<keyword evidence="9" id="KW-1185">Reference proteome</keyword>
<protein>
    <submittedName>
        <fullName evidence="8">Na+/H+ antiporter subunit E</fullName>
    </submittedName>
</protein>
<comment type="caution">
    <text evidence="8">The sequence shown here is derived from an EMBL/GenBank/DDBJ whole genome shotgun (WGS) entry which is preliminary data.</text>
</comment>
<feature type="transmembrane region" description="Helical" evidence="7">
    <location>
        <begin position="50"/>
        <end position="68"/>
    </location>
</feature>
<comment type="similarity">
    <text evidence="2">Belongs to the CPA3 antiporters (TC 2.A.63) subunit E family.</text>
</comment>
<sequence length="158" mass="17146">MATILINMLLAAAWAAMTGHFGFLNLLFGFVIGGLALAMIREEAGSVSHFRQAAMIIQLALIFVYELIKSSVNVATIVLSPSRELQPAIIAFPLDVKTPAEITMLANMITLTPGTLSVDVSDDRSTLYIHAIDAPDPEAVVRDTKASFERRIQRVFAS</sequence>
<evidence type="ECO:0000256" key="4">
    <source>
        <dbReference type="ARBA" id="ARBA00022692"/>
    </source>
</evidence>
<proteinExistence type="inferred from homology"/>
<evidence type="ECO:0000256" key="5">
    <source>
        <dbReference type="ARBA" id="ARBA00022989"/>
    </source>
</evidence>
<keyword evidence="5 7" id="KW-1133">Transmembrane helix</keyword>
<dbReference type="GO" id="GO:0005886">
    <property type="term" value="C:plasma membrane"/>
    <property type="evidence" value="ECO:0007669"/>
    <property type="project" value="UniProtKB-SubCell"/>
</dbReference>
<gene>
    <name evidence="8" type="ORF">DLJ53_16965</name>
</gene>
<keyword evidence="4 7" id="KW-0812">Transmembrane</keyword>
<evidence type="ECO:0000256" key="1">
    <source>
        <dbReference type="ARBA" id="ARBA00004651"/>
    </source>
</evidence>
<dbReference type="AlphaFoldDB" id="A0A8B2NYP0"/>
<evidence type="ECO:0000256" key="6">
    <source>
        <dbReference type="ARBA" id="ARBA00023136"/>
    </source>
</evidence>
<dbReference type="OrthoDB" id="9807187at2"/>
<comment type="subcellular location">
    <subcellularLocation>
        <location evidence="1">Cell membrane</location>
        <topology evidence="1">Multi-pass membrane protein</topology>
    </subcellularLocation>
</comment>
<reference evidence="8 9" key="1">
    <citation type="submission" date="2018-05" db="EMBL/GenBank/DDBJ databases">
        <title>Acuticoccus sediminis sp. nov., isolated from deep-sea sediment of Indian Ocean.</title>
        <authorList>
            <person name="Liu X."/>
            <person name="Lai Q."/>
            <person name="Du Y."/>
            <person name="Sun F."/>
            <person name="Zhang X."/>
            <person name="Wang S."/>
            <person name="Shao Z."/>
        </authorList>
    </citation>
    <scope>NUCLEOTIDE SEQUENCE [LARGE SCALE GENOMIC DNA]</scope>
    <source>
        <strain evidence="8 9">PTG4-2</strain>
    </source>
</reference>
<evidence type="ECO:0000313" key="8">
    <source>
        <dbReference type="EMBL" id="RAI00918.1"/>
    </source>
</evidence>
<accession>A0A8B2NYP0</accession>
<dbReference type="InterPro" id="IPR002758">
    <property type="entry name" value="Cation_antiport_E"/>
</dbReference>
<dbReference type="PANTHER" id="PTHR34584:SF1">
    <property type="entry name" value="NA(+)_H(+) ANTIPORTER SUBUNIT E1"/>
    <property type="match status" value="1"/>
</dbReference>
<dbReference type="Pfam" id="PF01899">
    <property type="entry name" value="MNHE"/>
    <property type="match status" value="1"/>
</dbReference>
<dbReference type="PANTHER" id="PTHR34584">
    <property type="entry name" value="NA(+)/H(+) ANTIPORTER SUBUNIT E1"/>
    <property type="match status" value="1"/>
</dbReference>
<dbReference type="RefSeq" id="WP_111347397.1">
    <property type="nucleotide sequence ID" value="NZ_JAIWKD010000004.1"/>
</dbReference>
<feature type="transmembrane region" description="Helical" evidence="7">
    <location>
        <begin position="12"/>
        <end position="38"/>
    </location>
</feature>
<evidence type="ECO:0000256" key="7">
    <source>
        <dbReference type="SAM" id="Phobius"/>
    </source>
</evidence>